<dbReference type="SUPFAM" id="SSF48230">
    <property type="entry name" value="Chondroitin AC/alginate lyase"/>
    <property type="match status" value="1"/>
</dbReference>
<evidence type="ECO:0000256" key="3">
    <source>
        <dbReference type="SAM" id="SignalP"/>
    </source>
</evidence>
<dbReference type="GO" id="GO:0016829">
    <property type="term" value="F:lyase activity"/>
    <property type="evidence" value="ECO:0007669"/>
    <property type="project" value="UniProtKB-KW"/>
</dbReference>
<proteinExistence type="predicted"/>
<keyword evidence="6" id="KW-1185">Reference proteome</keyword>
<feature type="signal peptide" evidence="3">
    <location>
        <begin position="1"/>
        <end position="19"/>
    </location>
</feature>
<accession>A0A934RTC0</accession>
<dbReference type="Gene3D" id="1.50.10.100">
    <property type="entry name" value="Chondroitin AC/alginate lyase"/>
    <property type="match status" value="1"/>
</dbReference>
<dbReference type="InterPro" id="IPR008397">
    <property type="entry name" value="Alginate_lyase_dom"/>
</dbReference>
<dbReference type="Proteomes" id="UP000604083">
    <property type="component" value="Unassembled WGS sequence"/>
</dbReference>
<reference evidence="5" key="1">
    <citation type="submission" date="2021-01" db="EMBL/GenBank/DDBJ databases">
        <title>Modified the classification status of verrucomicrobia.</title>
        <authorList>
            <person name="Feng X."/>
        </authorList>
    </citation>
    <scope>NUCLEOTIDE SEQUENCE</scope>
    <source>
        <strain evidence="5">KCTC 12986</strain>
    </source>
</reference>
<gene>
    <name evidence="5" type="ORF">JIN78_14400</name>
</gene>
<keyword evidence="1 3" id="KW-0732">Signal</keyword>
<dbReference type="GO" id="GO:0042597">
    <property type="term" value="C:periplasmic space"/>
    <property type="evidence" value="ECO:0007669"/>
    <property type="project" value="InterPro"/>
</dbReference>
<evidence type="ECO:0000256" key="1">
    <source>
        <dbReference type="ARBA" id="ARBA00022729"/>
    </source>
</evidence>
<evidence type="ECO:0000313" key="5">
    <source>
        <dbReference type="EMBL" id="MBK1835256.1"/>
    </source>
</evidence>
<dbReference type="EMBL" id="JAENIO010000045">
    <property type="protein sequence ID" value="MBK1835256.1"/>
    <property type="molecule type" value="Genomic_DNA"/>
</dbReference>
<dbReference type="RefSeq" id="WP_200392691.1">
    <property type="nucleotide sequence ID" value="NZ_JAENIO010000045.1"/>
</dbReference>
<organism evidence="5 6">
    <name type="scientific">Roseibacillus ishigakijimensis</name>
    <dbReference type="NCBI Taxonomy" id="454146"/>
    <lineage>
        <taxon>Bacteria</taxon>
        <taxon>Pseudomonadati</taxon>
        <taxon>Verrucomicrobiota</taxon>
        <taxon>Verrucomicrobiia</taxon>
        <taxon>Verrucomicrobiales</taxon>
        <taxon>Verrucomicrobiaceae</taxon>
        <taxon>Roseibacillus</taxon>
    </lineage>
</organism>
<protein>
    <submittedName>
        <fullName evidence="5">Alginate lyase family protein</fullName>
    </submittedName>
</protein>
<feature type="chain" id="PRO_5037575637" evidence="3">
    <location>
        <begin position="20"/>
        <end position="813"/>
    </location>
</feature>
<evidence type="ECO:0000256" key="2">
    <source>
        <dbReference type="ARBA" id="ARBA00023239"/>
    </source>
</evidence>
<name>A0A934RTC0_9BACT</name>
<keyword evidence="2 5" id="KW-0456">Lyase</keyword>
<feature type="domain" description="Alginate lyase" evidence="4">
    <location>
        <begin position="380"/>
        <end position="585"/>
    </location>
</feature>
<sequence>MSTPRLLLLLGLASSCALAEVLFQDDFQAASNSLSWSSGHSIPLADSATVPEFGTLNQCADLAGPNRRLFEALPPSLPGAVSTFSFDLLERGTDNATTGLIFGYGKSAELNSASASIQLSALKGVFSHRSLSNESTLTQSGDLSYPVDEAFRVYLVVNDSEETLNNYEGDEDLAPKSFELWKRTASGLVQVLEATLVDSPSFAGFRTFSGFNARFFADNAKMETGANLAPHESPIRLASTTPAAATGSPFEWHFHAVNPPSGSRYLVAADKPFTGPPPTEMTAAEGQFSLTILDGYQGPVTVTMTLQDADGEALSSTSVQVLVYDYSGPETLHHPSLISNEGQLRKMRDLVRNAPDSIAKMGWDAMHGTYTANLNREPTPYAVVYGVASGSSESENALREDAQAARANALQWVVTGDSAHRDKAIEIMNAWSQTFQAIEGSNFSQAQLESAWVLPVWLSAADIIRYYDDGSAGWPPHEIAAFHRMMEILYLEAKKAIHRPTNWAATACLAQMCYGVWSDSEEIFEAGLAQQLNRLEEMSQPDGEIAETCRDVTHPQYTVVSWTDSAELARHQGRLDLYEATFDGQETPRLAIILEYFANLLLGRTAPPCDSDWGYTYPTALSDFDNYEVPYRHYIGRKNVPYLPVFTEFVEDYWQTTGGDDKHFLLWSRLTHGDNNFDALPPEMTYDEWALTAFTNSQLQDPTISAPSADPNGNGLSNDLAYLTNTDPLAPTGTAIFTFAGHSPSHTTFRVLERPEASLLGRAFLMSTDLETWKAIEPTASRVIESTDSQVLREVEFSTRESRAFFRLSYPEH</sequence>
<dbReference type="AlphaFoldDB" id="A0A934RTC0"/>
<dbReference type="Pfam" id="PF05426">
    <property type="entry name" value="Alginate_lyase"/>
    <property type="match status" value="1"/>
</dbReference>
<evidence type="ECO:0000259" key="4">
    <source>
        <dbReference type="Pfam" id="PF05426"/>
    </source>
</evidence>
<dbReference type="PROSITE" id="PS51257">
    <property type="entry name" value="PROKAR_LIPOPROTEIN"/>
    <property type="match status" value="1"/>
</dbReference>
<comment type="caution">
    <text evidence="5">The sequence shown here is derived from an EMBL/GenBank/DDBJ whole genome shotgun (WGS) entry which is preliminary data.</text>
</comment>
<evidence type="ECO:0000313" key="6">
    <source>
        <dbReference type="Proteomes" id="UP000604083"/>
    </source>
</evidence>
<dbReference type="InterPro" id="IPR008929">
    <property type="entry name" value="Chondroitin_lyas"/>
</dbReference>